<name>A0ACD5U6V5_AVESA</name>
<dbReference type="EnsemblPlants" id="AVESA.00010b.r2.1DG0195890.1">
    <property type="protein sequence ID" value="AVESA.00010b.r2.1DG0195890.1.CDS"/>
    <property type="gene ID" value="AVESA.00010b.r2.1DG0195890"/>
</dbReference>
<organism evidence="1 2">
    <name type="scientific">Avena sativa</name>
    <name type="common">Oat</name>
    <dbReference type="NCBI Taxonomy" id="4498"/>
    <lineage>
        <taxon>Eukaryota</taxon>
        <taxon>Viridiplantae</taxon>
        <taxon>Streptophyta</taxon>
        <taxon>Embryophyta</taxon>
        <taxon>Tracheophyta</taxon>
        <taxon>Spermatophyta</taxon>
        <taxon>Magnoliopsida</taxon>
        <taxon>Liliopsida</taxon>
        <taxon>Poales</taxon>
        <taxon>Poaceae</taxon>
        <taxon>BOP clade</taxon>
        <taxon>Pooideae</taxon>
        <taxon>Poodae</taxon>
        <taxon>Poeae</taxon>
        <taxon>Poeae Chloroplast Group 1 (Aveneae type)</taxon>
        <taxon>Aveninae</taxon>
        <taxon>Avena</taxon>
    </lineage>
</organism>
<accession>A0ACD5U6V5</accession>
<keyword evidence="2" id="KW-1185">Reference proteome</keyword>
<evidence type="ECO:0000313" key="1">
    <source>
        <dbReference type="EnsemblPlants" id="AVESA.00010b.r2.1DG0195890.1.CDS"/>
    </source>
</evidence>
<proteinExistence type="predicted"/>
<dbReference type="Proteomes" id="UP001732700">
    <property type="component" value="Chromosome 1D"/>
</dbReference>
<sequence>MNGTQLLAIYEDFVACSIESFFCMHMHMQLEDATALDFLLTAVSRRNMKKRIENVESTISEVKKSSILGEASKTAPEDVANKNRSKIRTASSRKVFGREALRDSVMAKLRKKPHGTGKCYSAIGIYGVAGSGKTTFARYIRDFVAEECKEEKLFDTVMCIHVSETFSVKDIFHEMLKDITKDRHSNISDREELEEKLKESLCGKRFFLILDDLWVKTKYDQQLDELISPLKVGSPGSKILVTARTKVAAGALCVNEPMEMPDLNEDQYLSMFMHYSLGGTTSVTDEDFKRVGRVIAGKLHGSPIAAVIVAGRLAANQHIRFWEHTAQLDMLNDTMDALWWSYQQLSPDIRRCFEYCNIFPRRFKMRKEDLVLLWIAQGFVKTSCAREDMEAVAEGYIQELVSCSFLQLEKTWEGKEFFRIHDLLHDLADMITGTDCFRIENESSQRGESWKGDIPRDVCHLFIQNYDAELITEKILGLRQLLTLIINVVGKDTQVEEKIIDNVCKKLPKLRVLAFAFSEHYLNTKQRTLSVLESVGQLKHIRYFGFRTTGPCNISLPSTINKLQHIQVLDFGDGDITEFTFAALVNLRHIFSCSCVKLPYLGRLISLQTFPWHFQLSNEQGCELKQLRDLNKLRGQLTISGLENVKSKAQALEANIAAKERLTELALWWYHDDDATRCSAEVEADVLEVLCPPAGLQKLTLGNLALYA</sequence>
<protein>
    <submittedName>
        <fullName evidence="1">Uncharacterized protein</fullName>
    </submittedName>
</protein>
<reference evidence="1" key="1">
    <citation type="submission" date="2021-05" db="EMBL/GenBank/DDBJ databases">
        <authorList>
            <person name="Scholz U."/>
            <person name="Mascher M."/>
            <person name="Fiebig A."/>
        </authorList>
    </citation>
    <scope>NUCLEOTIDE SEQUENCE [LARGE SCALE GENOMIC DNA]</scope>
</reference>
<reference evidence="1" key="2">
    <citation type="submission" date="2025-09" db="UniProtKB">
        <authorList>
            <consortium name="EnsemblPlants"/>
        </authorList>
    </citation>
    <scope>IDENTIFICATION</scope>
</reference>
<evidence type="ECO:0000313" key="2">
    <source>
        <dbReference type="Proteomes" id="UP001732700"/>
    </source>
</evidence>